<evidence type="ECO:0000313" key="6">
    <source>
        <dbReference type="Proteomes" id="UP000095606"/>
    </source>
</evidence>
<dbReference type="Proteomes" id="UP000095606">
    <property type="component" value="Unassembled WGS sequence"/>
</dbReference>
<dbReference type="Proteomes" id="UP001060104">
    <property type="component" value="Chromosome"/>
</dbReference>
<dbReference type="PANTHER" id="PTHR13833:SF71">
    <property type="entry name" value="NHL DOMAIN-CONTAINING PROTEIN"/>
    <property type="match status" value="1"/>
</dbReference>
<name>A0A174EDT7_9BACE</name>
<keyword evidence="2" id="KW-0732">Signal</keyword>
<keyword evidence="7" id="KW-1185">Reference proteome</keyword>
<dbReference type="InterPro" id="IPR014756">
    <property type="entry name" value="Ig_E-set"/>
</dbReference>
<dbReference type="CDD" id="cd00603">
    <property type="entry name" value="IPT_PCSR"/>
    <property type="match status" value="1"/>
</dbReference>
<dbReference type="Gene3D" id="2.120.10.30">
    <property type="entry name" value="TolB, C-terminal domain"/>
    <property type="match status" value="1"/>
</dbReference>
<dbReference type="InterPro" id="IPR013783">
    <property type="entry name" value="Ig-like_fold"/>
</dbReference>
<gene>
    <name evidence="4" type="ORF">ERS852461_00066</name>
    <name evidence="5" type="ORF">NXY30_09250</name>
</gene>
<dbReference type="InterPro" id="IPR011044">
    <property type="entry name" value="Quino_amine_DH_bsu"/>
</dbReference>
<dbReference type="AlphaFoldDB" id="A0A174EDT7"/>
<sequence>MKQKKAKSNRQSLICLLICSLMGFFSTSCQDDKKNSEVYDPSQPVVFTEFTPTEGALRTRLYIYGSNFGNDVSKIHVSIGGQSAKVIGANGNAIHCMVPRRAFNGDVNVKIENEQGEMVIDYTFEQKFSYQSKIMVSTLCGKVDELGHSAMKDGSFKDAEFTKPYWLALDKYGDEKALYLTEQELALRKISLDNEDVSTVVTNGQGGFFRMQGLTFHPDGDTLFIADDNGRGDKGMMAVAYLLRSRHFNSANPYVYDRCSYSCAVHPTSKSVYYNTYFKAAIMKAKAQFNEQTQQWESKQLFNVIENDREGWSSSLVFHPEGKYLYVVGLESVLRCDYNNGELQPPYKVAGELFTSGYKDGMGSDARFSSPCQGVFVKNKDYVNAGKEDVYDFYLCDAGNHCIRKITPEGAVSTYAGRGTASADGKVDGYIDGDLRTEARFLEPTGIAYDEDNGTFYIADRGNKRIRFIAIE</sequence>
<feature type="chain" id="PRO_5008020642" evidence="2">
    <location>
        <begin position="31"/>
        <end position="472"/>
    </location>
</feature>
<dbReference type="SUPFAM" id="SSF81296">
    <property type="entry name" value="E set domains"/>
    <property type="match status" value="1"/>
</dbReference>
<dbReference type="InterPro" id="IPR011042">
    <property type="entry name" value="6-blade_b-propeller_TolB-like"/>
</dbReference>
<evidence type="ECO:0000313" key="7">
    <source>
        <dbReference type="Proteomes" id="UP001060104"/>
    </source>
</evidence>
<dbReference type="SUPFAM" id="SSF50969">
    <property type="entry name" value="YVTN repeat-like/Quinoprotein amine dehydrogenase"/>
    <property type="match status" value="1"/>
</dbReference>
<organism evidence="4 6">
    <name type="scientific">Bacteroides faecis</name>
    <dbReference type="NCBI Taxonomy" id="674529"/>
    <lineage>
        <taxon>Bacteria</taxon>
        <taxon>Pseudomonadati</taxon>
        <taxon>Bacteroidota</taxon>
        <taxon>Bacteroidia</taxon>
        <taxon>Bacteroidales</taxon>
        <taxon>Bacteroidaceae</taxon>
        <taxon>Bacteroides</taxon>
    </lineage>
</organism>
<reference evidence="5" key="2">
    <citation type="submission" date="2022-08" db="EMBL/GenBank/DDBJ databases">
        <title>Genome Sequencing of Bacteroides fragilis Group Isolates with Nanopore Technology.</title>
        <authorList>
            <person name="Tisza M.J."/>
            <person name="Smith D."/>
            <person name="Dekker J.P."/>
        </authorList>
    </citation>
    <scope>NUCLEOTIDE SEQUENCE</scope>
    <source>
        <strain evidence="5">BFG-527</strain>
    </source>
</reference>
<dbReference type="RefSeq" id="WP_070101288.1">
    <property type="nucleotide sequence ID" value="NZ_CAXKYA010000001.1"/>
</dbReference>
<dbReference type="PROSITE" id="PS51257">
    <property type="entry name" value="PROKAR_LIPOPROTEIN"/>
    <property type="match status" value="1"/>
</dbReference>
<dbReference type="EMBL" id="CZAE01000001">
    <property type="protein sequence ID" value="CUO34766.1"/>
    <property type="molecule type" value="Genomic_DNA"/>
</dbReference>
<evidence type="ECO:0000313" key="4">
    <source>
        <dbReference type="EMBL" id="CUO34766.1"/>
    </source>
</evidence>
<evidence type="ECO:0000256" key="2">
    <source>
        <dbReference type="SAM" id="SignalP"/>
    </source>
</evidence>
<reference evidence="4 6" key="1">
    <citation type="submission" date="2015-09" db="EMBL/GenBank/DDBJ databases">
        <authorList>
            <consortium name="Pathogen Informatics"/>
        </authorList>
    </citation>
    <scope>NUCLEOTIDE SEQUENCE [LARGE SCALE GENOMIC DNA]</scope>
    <source>
        <strain evidence="4 6">2789STDY5834846</strain>
    </source>
</reference>
<dbReference type="Pfam" id="PF01436">
    <property type="entry name" value="NHL"/>
    <property type="match status" value="1"/>
</dbReference>
<dbReference type="Pfam" id="PF01833">
    <property type="entry name" value="TIG"/>
    <property type="match status" value="1"/>
</dbReference>
<evidence type="ECO:0000256" key="1">
    <source>
        <dbReference type="ARBA" id="ARBA00022737"/>
    </source>
</evidence>
<proteinExistence type="predicted"/>
<feature type="signal peptide" evidence="2">
    <location>
        <begin position="1"/>
        <end position="30"/>
    </location>
</feature>
<dbReference type="Gene3D" id="2.60.40.10">
    <property type="entry name" value="Immunoglobulins"/>
    <property type="match status" value="1"/>
</dbReference>
<dbReference type="InterPro" id="IPR001258">
    <property type="entry name" value="NHL_repeat"/>
</dbReference>
<evidence type="ECO:0000259" key="3">
    <source>
        <dbReference type="SMART" id="SM00429"/>
    </source>
</evidence>
<keyword evidence="1" id="KW-0677">Repeat</keyword>
<evidence type="ECO:0000313" key="5">
    <source>
        <dbReference type="EMBL" id="UVQ76530.1"/>
    </source>
</evidence>
<protein>
    <submittedName>
        <fullName evidence="5">IPT/TIG domain-containing protein</fullName>
    </submittedName>
    <submittedName>
        <fullName evidence="4">IPT/TIG domain./NHL repeat</fullName>
    </submittedName>
</protein>
<dbReference type="InterPro" id="IPR002909">
    <property type="entry name" value="IPT_dom"/>
</dbReference>
<dbReference type="SMART" id="SM00429">
    <property type="entry name" value="IPT"/>
    <property type="match status" value="1"/>
</dbReference>
<feature type="domain" description="IPT/TIG" evidence="3">
    <location>
        <begin position="44"/>
        <end position="131"/>
    </location>
</feature>
<dbReference type="PANTHER" id="PTHR13833">
    <property type="match status" value="1"/>
</dbReference>
<dbReference type="EMBL" id="CP103141">
    <property type="protein sequence ID" value="UVQ76530.1"/>
    <property type="molecule type" value="Genomic_DNA"/>
</dbReference>
<accession>A0A174EDT7</accession>